<evidence type="ECO:0000256" key="2">
    <source>
        <dbReference type="SAM" id="Phobius"/>
    </source>
</evidence>
<feature type="compositionally biased region" description="Basic residues" evidence="1">
    <location>
        <begin position="64"/>
        <end position="80"/>
    </location>
</feature>
<keyword evidence="2" id="KW-1133">Transmembrane helix</keyword>
<dbReference type="Proteomes" id="UP001607302">
    <property type="component" value="Unassembled WGS sequence"/>
</dbReference>
<evidence type="ECO:0000256" key="1">
    <source>
        <dbReference type="SAM" id="MobiDB-lite"/>
    </source>
</evidence>
<feature type="region of interest" description="Disordered" evidence="1">
    <location>
        <begin position="51"/>
        <end position="80"/>
    </location>
</feature>
<accession>A0ABD2AA17</accession>
<keyword evidence="4" id="KW-1185">Reference proteome</keyword>
<evidence type="ECO:0000313" key="4">
    <source>
        <dbReference type="Proteomes" id="UP001607302"/>
    </source>
</evidence>
<gene>
    <name evidence="3" type="ORF">V1478_014311</name>
</gene>
<dbReference type="EMBL" id="JAUDFV010000154">
    <property type="protein sequence ID" value="KAL2716635.1"/>
    <property type="molecule type" value="Genomic_DNA"/>
</dbReference>
<keyword evidence="2" id="KW-0472">Membrane</keyword>
<feature type="compositionally biased region" description="Basic and acidic residues" evidence="1">
    <location>
        <begin position="51"/>
        <end position="63"/>
    </location>
</feature>
<organism evidence="3 4">
    <name type="scientific">Vespula squamosa</name>
    <name type="common">Southern yellow jacket</name>
    <name type="synonym">Wasp</name>
    <dbReference type="NCBI Taxonomy" id="30214"/>
    <lineage>
        <taxon>Eukaryota</taxon>
        <taxon>Metazoa</taxon>
        <taxon>Ecdysozoa</taxon>
        <taxon>Arthropoda</taxon>
        <taxon>Hexapoda</taxon>
        <taxon>Insecta</taxon>
        <taxon>Pterygota</taxon>
        <taxon>Neoptera</taxon>
        <taxon>Endopterygota</taxon>
        <taxon>Hymenoptera</taxon>
        <taxon>Apocrita</taxon>
        <taxon>Aculeata</taxon>
        <taxon>Vespoidea</taxon>
        <taxon>Vespidae</taxon>
        <taxon>Vespinae</taxon>
        <taxon>Vespula</taxon>
    </lineage>
</organism>
<sequence length="80" mass="9269">MPSENVYEKEKLLYDTAHRFMDILWVRLLTSSIVASGAALIIADSKSIPEQNRKGDHFEENEKGKRRGRILGGRRRWKTP</sequence>
<reference evidence="3 4" key="1">
    <citation type="journal article" date="2024" name="Ann. Entomol. Soc. Am.">
        <title>Genomic analyses of the southern and eastern yellowjacket wasps (Hymenoptera: Vespidae) reveal evolutionary signatures of social life.</title>
        <authorList>
            <person name="Catto M.A."/>
            <person name="Caine P.B."/>
            <person name="Orr S.E."/>
            <person name="Hunt B.G."/>
            <person name="Goodisman M.A.D."/>
        </authorList>
    </citation>
    <scope>NUCLEOTIDE SEQUENCE [LARGE SCALE GENOMIC DNA]</scope>
    <source>
        <strain evidence="3">233</strain>
        <tissue evidence="3">Head and thorax</tissue>
    </source>
</reference>
<evidence type="ECO:0000313" key="3">
    <source>
        <dbReference type="EMBL" id="KAL2716635.1"/>
    </source>
</evidence>
<name>A0ABD2AA17_VESSQ</name>
<keyword evidence="2" id="KW-0812">Transmembrane</keyword>
<dbReference type="AlphaFoldDB" id="A0ABD2AA17"/>
<proteinExistence type="predicted"/>
<protein>
    <submittedName>
        <fullName evidence="3">Uncharacterized protein</fullName>
    </submittedName>
</protein>
<comment type="caution">
    <text evidence="3">The sequence shown here is derived from an EMBL/GenBank/DDBJ whole genome shotgun (WGS) entry which is preliminary data.</text>
</comment>
<feature type="transmembrane region" description="Helical" evidence="2">
    <location>
        <begin position="23"/>
        <end position="43"/>
    </location>
</feature>